<dbReference type="SMART" id="SM00091">
    <property type="entry name" value="PAS"/>
    <property type="match status" value="1"/>
</dbReference>
<evidence type="ECO:0000313" key="14">
    <source>
        <dbReference type="EMBL" id="UGS36902.1"/>
    </source>
</evidence>
<dbReference type="InterPro" id="IPR036097">
    <property type="entry name" value="HisK_dim/P_sf"/>
</dbReference>
<dbReference type="SMART" id="SM00388">
    <property type="entry name" value="HisKA"/>
    <property type="match status" value="1"/>
</dbReference>
<dbReference type="GO" id="GO:0005886">
    <property type="term" value="C:plasma membrane"/>
    <property type="evidence" value="ECO:0007669"/>
    <property type="project" value="UniProtKB-SubCell"/>
</dbReference>
<dbReference type="EMBL" id="CP087164">
    <property type="protein sequence ID" value="UGS36902.1"/>
    <property type="molecule type" value="Genomic_DNA"/>
</dbReference>
<keyword evidence="8" id="KW-0472">Membrane</keyword>
<protein>
    <recommendedName>
        <fullName evidence="9">Sensor-like histidine kinase SenX3</fullName>
        <ecNumber evidence="3">2.7.13.3</ecNumber>
    </recommendedName>
</protein>
<dbReference type="CDD" id="cd00130">
    <property type="entry name" value="PAS"/>
    <property type="match status" value="1"/>
</dbReference>
<dbReference type="PANTHER" id="PTHR42878:SF15">
    <property type="entry name" value="BACTERIOPHYTOCHROME"/>
    <property type="match status" value="1"/>
</dbReference>
<dbReference type="PANTHER" id="PTHR42878">
    <property type="entry name" value="TWO-COMPONENT HISTIDINE KINASE"/>
    <property type="match status" value="1"/>
</dbReference>
<evidence type="ECO:0000313" key="15">
    <source>
        <dbReference type="Proteomes" id="UP001162834"/>
    </source>
</evidence>
<sequence>MPTTDAARTAQLALLVDSVVDYAIFLLDPAGHVATWNAGAERIKRYRADEIIGRHFSVFYTEDDRARRYPQYELEVATREGRFEDEGWRVRADGTRFWANVIITALRGPDGSLEGFGKVTRDLSARREAEETLRRAQEQLARSNEELDRFAVVAAHDLTEPIATVAGFARLLSERHGASLPPEGREFLGHMLASADRMQRLVGTLLMYARSGRSPHEATAVDVSQAARHVIADLATQIRDRGAQVIVNLDPGVCVCANRSEVELVLQNLISNAVKFADDETPVVAVSAERDPDADGGWIVSITDNGPGIDPADQRRIFEAFERAPVDAARRGTGLGLAICERVVTRRGGRIGVESAPGEGSRFWFALPEPDGSPSSVSEIAR</sequence>
<keyword evidence="7" id="KW-0902">Two-component regulatory system</keyword>
<proteinExistence type="predicted"/>
<dbReference type="CDD" id="cd00082">
    <property type="entry name" value="HisKA"/>
    <property type="match status" value="1"/>
</dbReference>
<dbReference type="GO" id="GO:0000155">
    <property type="term" value="F:phosphorelay sensor kinase activity"/>
    <property type="evidence" value="ECO:0007669"/>
    <property type="project" value="InterPro"/>
</dbReference>
<keyword evidence="6" id="KW-0418">Kinase</keyword>
<dbReference type="InterPro" id="IPR005467">
    <property type="entry name" value="His_kinase_dom"/>
</dbReference>
<dbReference type="Pfam" id="PF02518">
    <property type="entry name" value="HATPase_c"/>
    <property type="match status" value="1"/>
</dbReference>
<dbReference type="Gene3D" id="1.10.287.130">
    <property type="match status" value="1"/>
</dbReference>
<dbReference type="Gene3D" id="3.30.450.20">
    <property type="entry name" value="PAS domain"/>
    <property type="match status" value="1"/>
</dbReference>
<dbReference type="InterPro" id="IPR035965">
    <property type="entry name" value="PAS-like_dom_sf"/>
</dbReference>
<dbReference type="InterPro" id="IPR050351">
    <property type="entry name" value="BphY/WalK/GraS-like"/>
</dbReference>
<dbReference type="Gene3D" id="3.30.565.10">
    <property type="entry name" value="Histidine kinase-like ATPase, C-terminal domain"/>
    <property type="match status" value="1"/>
</dbReference>
<dbReference type="InterPro" id="IPR000700">
    <property type="entry name" value="PAS-assoc_C"/>
</dbReference>
<dbReference type="InterPro" id="IPR004358">
    <property type="entry name" value="Sig_transdc_His_kin-like_C"/>
</dbReference>
<keyword evidence="10" id="KW-0175">Coiled coil</keyword>
<feature type="domain" description="PAC" evidence="13">
    <location>
        <begin position="83"/>
        <end position="135"/>
    </location>
</feature>
<gene>
    <name evidence="14" type="primary">sasA_15</name>
    <name evidence="14" type="ORF">DSM104329_03313</name>
</gene>
<dbReference type="Pfam" id="PF00989">
    <property type="entry name" value="PAS"/>
    <property type="match status" value="1"/>
</dbReference>
<comment type="subcellular location">
    <subcellularLocation>
        <location evidence="2">Cell membrane</location>
    </subcellularLocation>
</comment>
<evidence type="ECO:0000256" key="8">
    <source>
        <dbReference type="ARBA" id="ARBA00023136"/>
    </source>
</evidence>
<dbReference type="PROSITE" id="PS50112">
    <property type="entry name" value="PAS"/>
    <property type="match status" value="1"/>
</dbReference>
<dbReference type="FunFam" id="3.30.565.10:FF:000006">
    <property type="entry name" value="Sensor histidine kinase WalK"/>
    <property type="match status" value="1"/>
</dbReference>
<evidence type="ECO:0000256" key="7">
    <source>
        <dbReference type="ARBA" id="ARBA00023012"/>
    </source>
</evidence>
<dbReference type="GO" id="GO:0030295">
    <property type="term" value="F:protein kinase activator activity"/>
    <property type="evidence" value="ECO:0007669"/>
    <property type="project" value="TreeGrafter"/>
</dbReference>
<dbReference type="InterPro" id="IPR003661">
    <property type="entry name" value="HisK_dim/P_dom"/>
</dbReference>
<evidence type="ECO:0000256" key="5">
    <source>
        <dbReference type="ARBA" id="ARBA00022679"/>
    </source>
</evidence>
<dbReference type="SMART" id="SM00387">
    <property type="entry name" value="HATPase_c"/>
    <property type="match status" value="1"/>
</dbReference>
<evidence type="ECO:0000256" key="6">
    <source>
        <dbReference type="ARBA" id="ARBA00022777"/>
    </source>
</evidence>
<dbReference type="InterPro" id="IPR003594">
    <property type="entry name" value="HATPase_dom"/>
</dbReference>
<dbReference type="AlphaFoldDB" id="A0A9E6XYG6"/>
<evidence type="ECO:0000256" key="9">
    <source>
        <dbReference type="ARBA" id="ARBA00039401"/>
    </source>
</evidence>
<name>A0A9E6XYG6_9ACTN</name>
<reference evidence="14" key="1">
    <citation type="journal article" date="2022" name="Int. J. Syst. Evol. Microbiol.">
        <title>Pseudomonas aegrilactucae sp. nov. and Pseudomonas morbosilactucae sp. nov., pathogens causing bacterial rot of lettuce in Japan.</title>
        <authorList>
            <person name="Sawada H."/>
            <person name="Fujikawa T."/>
            <person name="Satou M."/>
        </authorList>
    </citation>
    <scope>NUCLEOTIDE SEQUENCE</scope>
    <source>
        <strain evidence="14">0166_1</strain>
    </source>
</reference>
<keyword evidence="15" id="KW-1185">Reference proteome</keyword>
<feature type="coiled-coil region" evidence="10">
    <location>
        <begin position="119"/>
        <end position="153"/>
    </location>
</feature>
<keyword evidence="5 14" id="KW-0808">Transferase</keyword>
<dbReference type="InterPro" id="IPR000014">
    <property type="entry name" value="PAS"/>
</dbReference>
<dbReference type="KEGG" id="sbae:DSM104329_03313"/>
<dbReference type="SUPFAM" id="SSF47384">
    <property type="entry name" value="Homodimeric domain of signal transducing histidine kinase"/>
    <property type="match status" value="1"/>
</dbReference>
<dbReference type="SUPFAM" id="SSF55785">
    <property type="entry name" value="PYP-like sensor domain (PAS domain)"/>
    <property type="match status" value="1"/>
</dbReference>
<dbReference type="Proteomes" id="UP001162834">
    <property type="component" value="Chromosome"/>
</dbReference>
<feature type="domain" description="Histidine kinase" evidence="11">
    <location>
        <begin position="153"/>
        <end position="371"/>
    </location>
</feature>
<evidence type="ECO:0000259" key="11">
    <source>
        <dbReference type="PROSITE" id="PS50109"/>
    </source>
</evidence>
<dbReference type="PROSITE" id="PS50113">
    <property type="entry name" value="PAC"/>
    <property type="match status" value="1"/>
</dbReference>
<evidence type="ECO:0000256" key="4">
    <source>
        <dbReference type="ARBA" id="ARBA00022553"/>
    </source>
</evidence>
<evidence type="ECO:0000256" key="1">
    <source>
        <dbReference type="ARBA" id="ARBA00000085"/>
    </source>
</evidence>
<evidence type="ECO:0000256" key="2">
    <source>
        <dbReference type="ARBA" id="ARBA00004236"/>
    </source>
</evidence>
<dbReference type="PROSITE" id="PS50109">
    <property type="entry name" value="HIS_KIN"/>
    <property type="match status" value="1"/>
</dbReference>
<accession>A0A9E6XYG6</accession>
<dbReference type="GO" id="GO:0006355">
    <property type="term" value="P:regulation of DNA-templated transcription"/>
    <property type="evidence" value="ECO:0007669"/>
    <property type="project" value="InterPro"/>
</dbReference>
<dbReference type="EC" id="2.7.13.3" evidence="3"/>
<dbReference type="SUPFAM" id="SSF55874">
    <property type="entry name" value="ATPase domain of HSP90 chaperone/DNA topoisomerase II/histidine kinase"/>
    <property type="match status" value="1"/>
</dbReference>
<dbReference type="GO" id="GO:0000156">
    <property type="term" value="F:phosphorelay response regulator activity"/>
    <property type="evidence" value="ECO:0007669"/>
    <property type="project" value="TreeGrafter"/>
</dbReference>
<evidence type="ECO:0000256" key="3">
    <source>
        <dbReference type="ARBA" id="ARBA00012438"/>
    </source>
</evidence>
<dbReference type="PRINTS" id="PR00344">
    <property type="entry name" value="BCTRLSENSOR"/>
</dbReference>
<comment type="catalytic activity">
    <reaction evidence="1">
        <text>ATP + protein L-histidine = ADP + protein N-phospho-L-histidine.</text>
        <dbReference type="EC" id="2.7.13.3"/>
    </reaction>
</comment>
<dbReference type="InterPro" id="IPR013767">
    <property type="entry name" value="PAS_fold"/>
</dbReference>
<keyword evidence="4" id="KW-0597">Phosphoprotein</keyword>
<dbReference type="InterPro" id="IPR036890">
    <property type="entry name" value="HATPase_C_sf"/>
</dbReference>
<dbReference type="Pfam" id="PF00512">
    <property type="entry name" value="HisKA"/>
    <property type="match status" value="1"/>
</dbReference>
<organism evidence="14 15">
    <name type="scientific">Capillimicrobium parvum</name>
    <dbReference type="NCBI Taxonomy" id="2884022"/>
    <lineage>
        <taxon>Bacteria</taxon>
        <taxon>Bacillati</taxon>
        <taxon>Actinomycetota</taxon>
        <taxon>Thermoleophilia</taxon>
        <taxon>Solirubrobacterales</taxon>
        <taxon>Capillimicrobiaceae</taxon>
        <taxon>Capillimicrobium</taxon>
    </lineage>
</organism>
<dbReference type="NCBIfam" id="TIGR00229">
    <property type="entry name" value="sensory_box"/>
    <property type="match status" value="1"/>
</dbReference>
<evidence type="ECO:0000259" key="12">
    <source>
        <dbReference type="PROSITE" id="PS50112"/>
    </source>
</evidence>
<dbReference type="GO" id="GO:0007234">
    <property type="term" value="P:osmosensory signaling via phosphorelay pathway"/>
    <property type="evidence" value="ECO:0007669"/>
    <property type="project" value="TreeGrafter"/>
</dbReference>
<evidence type="ECO:0000256" key="10">
    <source>
        <dbReference type="SAM" id="Coils"/>
    </source>
</evidence>
<evidence type="ECO:0000259" key="13">
    <source>
        <dbReference type="PROSITE" id="PS50113"/>
    </source>
</evidence>
<feature type="domain" description="PAS" evidence="12">
    <location>
        <begin position="8"/>
        <end position="63"/>
    </location>
</feature>